<proteinExistence type="predicted"/>
<dbReference type="RefSeq" id="WP_345117885.1">
    <property type="nucleotide sequence ID" value="NZ_BAABDH010000113.1"/>
</dbReference>
<evidence type="ECO:0000313" key="3">
    <source>
        <dbReference type="Proteomes" id="UP001499909"/>
    </source>
</evidence>
<evidence type="ECO:0000313" key="2">
    <source>
        <dbReference type="EMBL" id="GAA3954847.1"/>
    </source>
</evidence>
<evidence type="ECO:0008006" key="4">
    <source>
        <dbReference type="Google" id="ProtNLM"/>
    </source>
</evidence>
<reference evidence="3" key="1">
    <citation type="journal article" date="2019" name="Int. J. Syst. Evol. Microbiol.">
        <title>The Global Catalogue of Microorganisms (GCM) 10K type strain sequencing project: providing services to taxonomists for standard genome sequencing and annotation.</title>
        <authorList>
            <consortium name="The Broad Institute Genomics Platform"/>
            <consortium name="The Broad Institute Genome Sequencing Center for Infectious Disease"/>
            <person name="Wu L."/>
            <person name="Ma J."/>
        </authorList>
    </citation>
    <scope>NUCLEOTIDE SEQUENCE [LARGE SCALE GENOMIC DNA]</scope>
    <source>
        <strain evidence="3">JCM 17214</strain>
    </source>
</reference>
<accession>A0ABP7NVH9</accession>
<gene>
    <name evidence="2" type="ORF">GCM10022406_40510</name>
</gene>
<keyword evidence="1" id="KW-0732">Signal</keyword>
<sequence>MIPSAFSRLLPLLGLLLLLALPTQATHIVGAEISYAPVAGDHRRYLVTAKVYRETVNGQVNFGPEIELHCRLNGCSAGNPTNFKDRLTRISTSFLSYTGCTGGPTIEQQVFVGEVNFPNVGLWTMSLFEANRTRSIVNLVNSDFYTMYAEAQVNVLSAMPANTSPVFSSTLLPSICGSQFHRFSFAAFDADGDSLVYHMTDPQGTPAGGVDFCPAPIPATPSPHFTVNSASGELATGPFTLTIGNYIMAVRVDEYRRVASQWTKIGSVMRDIMYPVRSSSGNLNPTFTTLTVSGTTQPVGQLVRVNPGRTVSLTLTATDQNAGQALRFSTDALIPGVTLQTLSATQARLTWQIPANQPLGRYTIPVVVADNACPINGTETRTLTVQVTNLVLSSQPPQPRFELSAYPMPFREQVRFQLAGPGAQPVQILDGLGRVVAELRSQADGTVSWRPAASLAPGLYLARTPDGRQVARLLRE</sequence>
<dbReference type="EMBL" id="BAABDH010000113">
    <property type="protein sequence ID" value="GAA3954847.1"/>
    <property type="molecule type" value="Genomic_DNA"/>
</dbReference>
<name>A0ABP7NVH9_9BACT</name>
<dbReference type="Proteomes" id="UP001499909">
    <property type="component" value="Unassembled WGS sequence"/>
</dbReference>
<protein>
    <recommendedName>
        <fullName evidence="4">T9SS type A sorting domain-containing protein</fullName>
    </recommendedName>
</protein>
<evidence type="ECO:0000256" key="1">
    <source>
        <dbReference type="SAM" id="SignalP"/>
    </source>
</evidence>
<organism evidence="2 3">
    <name type="scientific">Hymenobacter algoricola</name>
    <dbReference type="NCBI Taxonomy" id="486267"/>
    <lineage>
        <taxon>Bacteria</taxon>
        <taxon>Pseudomonadati</taxon>
        <taxon>Bacteroidota</taxon>
        <taxon>Cytophagia</taxon>
        <taxon>Cytophagales</taxon>
        <taxon>Hymenobacteraceae</taxon>
        <taxon>Hymenobacter</taxon>
    </lineage>
</organism>
<keyword evidence="3" id="KW-1185">Reference proteome</keyword>
<comment type="caution">
    <text evidence="2">The sequence shown here is derived from an EMBL/GenBank/DDBJ whole genome shotgun (WGS) entry which is preliminary data.</text>
</comment>
<feature type="chain" id="PRO_5046889348" description="T9SS type A sorting domain-containing protein" evidence="1">
    <location>
        <begin position="26"/>
        <end position="476"/>
    </location>
</feature>
<feature type="signal peptide" evidence="1">
    <location>
        <begin position="1"/>
        <end position="25"/>
    </location>
</feature>